<evidence type="ECO:0000256" key="1">
    <source>
        <dbReference type="SAM" id="MobiDB-lite"/>
    </source>
</evidence>
<comment type="caution">
    <text evidence="3">The sequence shown here is derived from an EMBL/GenBank/DDBJ whole genome shotgun (WGS) entry which is preliminary data.</text>
</comment>
<dbReference type="SMART" id="SM00471">
    <property type="entry name" value="HDc"/>
    <property type="match status" value="1"/>
</dbReference>
<name>A0A7K3NSD0_9BACT</name>
<feature type="region of interest" description="Disordered" evidence="1">
    <location>
        <begin position="197"/>
        <end position="225"/>
    </location>
</feature>
<feature type="domain" description="HD-GYP" evidence="2">
    <location>
        <begin position="1"/>
        <end position="195"/>
    </location>
</feature>
<dbReference type="CDD" id="cd00077">
    <property type="entry name" value="HDc"/>
    <property type="match status" value="1"/>
</dbReference>
<dbReference type="InterPro" id="IPR003607">
    <property type="entry name" value="HD/PDEase_dom"/>
</dbReference>
<dbReference type="InterPro" id="IPR037522">
    <property type="entry name" value="HD_GYP_dom"/>
</dbReference>
<keyword evidence="4" id="KW-1185">Reference proteome</keyword>
<proteinExistence type="predicted"/>
<reference evidence="3 4" key="1">
    <citation type="submission" date="2020-02" db="EMBL/GenBank/DDBJ databases">
        <title>Comparative genomics of sulfur disproportionating microorganisms.</title>
        <authorList>
            <person name="Ward L.M."/>
            <person name="Bertran E."/>
            <person name="Johnston D.T."/>
        </authorList>
    </citation>
    <scope>NUCLEOTIDE SEQUENCE [LARGE SCALE GENOMIC DNA]</scope>
    <source>
        <strain evidence="3 4">DSM 3696</strain>
    </source>
</reference>
<dbReference type="Pfam" id="PF13487">
    <property type="entry name" value="HD_5"/>
    <property type="match status" value="1"/>
</dbReference>
<sequence>MVHQLAESLGWAIDAKDPCTWSHSEDVARVSRRLALAMGLSREMAEVVHVAGHLHDMGKIGVPDMVLTKPTSLTREEWAMIRAHPVVGARIVSPIARMNETGVTGMILSHHERYDGRGYPDGLCGQAIPLGARIIAVADSLSAMLQRRPYRESIPFDQARDEILRCRETQFDPLVVDAFSDIADSLEAHFRSDRQPCFPGPEARLSGHPSPCEARPGAASQDAQK</sequence>
<dbReference type="SUPFAM" id="SSF109604">
    <property type="entry name" value="HD-domain/PDEase-like"/>
    <property type="match status" value="1"/>
</dbReference>
<dbReference type="Proteomes" id="UP000469724">
    <property type="component" value="Unassembled WGS sequence"/>
</dbReference>
<accession>A0A7K3NSD0</accession>
<evidence type="ECO:0000259" key="2">
    <source>
        <dbReference type="PROSITE" id="PS51832"/>
    </source>
</evidence>
<dbReference type="PANTHER" id="PTHR45228">
    <property type="entry name" value="CYCLIC DI-GMP PHOSPHODIESTERASE TM_0186-RELATED"/>
    <property type="match status" value="1"/>
</dbReference>
<dbReference type="EMBL" id="JAAGRQ010000080">
    <property type="protein sequence ID" value="NDY58129.1"/>
    <property type="molecule type" value="Genomic_DNA"/>
</dbReference>
<gene>
    <name evidence="3" type="ORF">G3N56_15445</name>
</gene>
<dbReference type="AlphaFoldDB" id="A0A7K3NSD0"/>
<evidence type="ECO:0000313" key="4">
    <source>
        <dbReference type="Proteomes" id="UP000469724"/>
    </source>
</evidence>
<dbReference type="Gene3D" id="1.10.3210.10">
    <property type="entry name" value="Hypothetical protein af1432"/>
    <property type="match status" value="1"/>
</dbReference>
<evidence type="ECO:0000313" key="3">
    <source>
        <dbReference type="EMBL" id="NDY58129.1"/>
    </source>
</evidence>
<protein>
    <submittedName>
        <fullName evidence="3">HD-GYP domain-containing protein</fullName>
    </submittedName>
</protein>
<organism evidence="3 4">
    <name type="scientific">Desulfolutivibrio sulfodismutans</name>
    <dbReference type="NCBI Taxonomy" id="63561"/>
    <lineage>
        <taxon>Bacteria</taxon>
        <taxon>Pseudomonadati</taxon>
        <taxon>Thermodesulfobacteriota</taxon>
        <taxon>Desulfovibrionia</taxon>
        <taxon>Desulfovibrionales</taxon>
        <taxon>Desulfovibrionaceae</taxon>
        <taxon>Desulfolutivibrio</taxon>
    </lineage>
</organism>
<dbReference type="PROSITE" id="PS51832">
    <property type="entry name" value="HD_GYP"/>
    <property type="match status" value="1"/>
</dbReference>
<dbReference type="InterPro" id="IPR052020">
    <property type="entry name" value="Cyclic_di-GMP/3'3'-cGAMP_PDE"/>
</dbReference>